<sequence>MSDKTQKIAVYALGAFMTFAGVSHMSFSREEFQAQVPNWIPFFSKDAVVLGSGVAEIGLGLGLLALPKKRREVGMALAAFYTAIFPGNIAQYAERRSAFGLDTDRKRFIRLLLQAPLIAAALHAAGIPAENEELPTDN</sequence>
<dbReference type="KEGG" id="cbq:AL705_04015"/>
<dbReference type="PANTHER" id="PTHR36974:SF1">
    <property type="entry name" value="DOXX FAMILY MEMBRANE PROTEIN"/>
    <property type="match status" value="1"/>
</dbReference>
<accession>A0A0M4LZ59</accession>
<organism evidence="2 4">
    <name type="scientific">Lawsonella clevelandensis</name>
    <dbReference type="NCBI Taxonomy" id="1528099"/>
    <lineage>
        <taxon>Bacteria</taxon>
        <taxon>Bacillati</taxon>
        <taxon>Actinomycetota</taxon>
        <taxon>Actinomycetes</taxon>
        <taxon>Mycobacteriales</taxon>
        <taxon>Lawsonellaceae</taxon>
        <taxon>Lawsonella</taxon>
    </lineage>
</organism>
<gene>
    <name evidence="2" type="ORF">AL705_04015</name>
    <name evidence="3" type="ORF">LC603019_00753</name>
</gene>
<dbReference type="Proteomes" id="UP000068137">
    <property type="component" value="Chromosome"/>
</dbReference>
<feature type="transmembrane region" description="Helical" evidence="1">
    <location>
        <begin position="47"/>
        <end position="66"/>
    </location>
</feature>
<evidence type="ECO:0000256" key="1">
    <source>
        <dbReference type="SAM" id="Phobius"/>
    </source>
</evidence>
<protein>
    <recommendedName>
        <fullName evidence="6">DoxX family membrane protein</fullName>
    </recommendedName>
</protein>
<dbReference type="PANTHER" id="PTHR36974">
    <property type="entry name" value="MEMBRANE PROTEIN-RELATED"/>
    <property type="match status" value="1"/>
</dbReference>
<reference evidence="2" key="2">
    <citation type="journal article" date="2016" name="Int. J. Syst. Evol. Microbiol.">
        <title>Lawsonella clevelandensis gen. nov., sp. nov., a new member of the suborder Corynebacterineae isolated from human abscesses.</title>
        <authorList>
            <person name="Bell M.E."/>
            <person name="Bernard K.A."/>
            <person name="Harrington S.M."/>
            <person name="Patel N.B."/>
            <person name="Tucker T.A."/>
            <person name="Metcalfe M.G."/>
            <person name="McQuiston J.R."/>
        </authorList>
    </citation>
    <scope>NUCLEOTIDE SEQUENCE</scope>
    <source>
        <strain evidence="2">X1698</strain>
    </source>
</reference>
<keyword evidence="1" id="KW-1133">Transmembrane helix</keyword>
<evidence type="ECO:0008006" key="6">
    <source>
        <dbReference type="Google" id="ProtNLM"/>
    </source>
</evidence>
<reference evidence="2 4" key="1">
    <citation type="journal article" date="2015" name="Genome Announc.">
        <title>Complete Genome Sequences for Two Strains of a Novel Fastidious, Partially Acid-Fast, Gram-Positive Corynebacterineae Bacterium, Derived from Human Clinical Samples.</title>
        <authorList>
            <person name="Nicholson A.C."/>
            <person name="Bell M."/>
            <person name="Humrighouse B.W."/>
            <person name="McQuiston J.R."/>
        </authorList>
    </citation>
    <scope>NUCLEOTIDE SEQUENCE [LARGE SCALE GENOMIC DNA]</scope>
    <source>
        <strain evidence="2 4">X1698</strain>
    </source>
</reference>
<dbReference type="EMBL" id="LR584267">
    <property type="protein sequence ID" value="VHO00437.1"/>
    <property type="molecule type" value="Genomic_DNA"/>
</dbReference>
<dbReference type="AlphaFoldDB" id="A0A0M4LZ59"/>
<name>A0A0M4LZ59_9ACTN</name>
<keyword evidence="1" id="KW-0472">Membrane</keyword>
<keyword evidence="5" id="KW-1185">Reference proteome</keyword>
<dbReference type="PATRIC" id="fig|1562462.4.peg.812"/>
<evidence type="ECO:0000313" key="4">
    <source>
        <dbReference type="Proteomes" id="UP000068137"/>
    </source>
</evidence>
<evidence type="ECO:0000313" key="3">
    <source>
        <dbReference type="EMBL" id="VHO00437.1"/>
    </source>
</evidence>
<dbReference type="Proteomes" id="UP000324288">
    <property type="component" value="Chromosome"/>
</dbReference>
<evidence type="ECO:0000313" key="2">
    <source>
        <dbReference type="EMBL" id="ALE18945.1"/>
    </source>
</evidence>
<reference evidence="3 5" key="3">
    <citation type="submission" date="2019-04" db="EMBL/GenBank/DDBJ databases">
        <authorList>
            <person name="Seth-Smith MB H."/>
            <person name="Seth-Smith H."/>
        </authorList>
    </citation>
    <scope>NUCLEOTIDE SEQUENCE [LARGE SCALE GENOMIC DNA]</scope>
    <source>
        <strain evidence="3">USB-603019</strain>
    </source>
</reference>
<proteinExistence type="predicted"/>
<evidence type="ECO:0000313" key="5">
    <source>
        <dbReference type="Proteomes" id="UP000324288"/>
    </source>
</evidence>
<feature type="transmembrane region" description="Helical" evidence="1">
    <location>
        <begin position="9"/>
        <end position="27"/>
    </location>
</feature>
<dbReference type="OrthoDB" id="9788974at2"/>
<keyword evidence="1" id="KW-0812">Transmembrane</keyword>
<dbReference type="RefSeq" id="WP_053961910.1">
    <property type="nucleotide sequence ID" value="NZ_CAMJVL010000047.1"/>
</dbReference>
<dbReference type="EMBL" id="CP012390">
    <property type="protein sequence ID" value="ALE18945.1"/>
    <property type="molecule type" value="Genomic_DNA"/>
</dbReference>